<evidence type="ECO:0000256" key="3">
    <source>
        <dbReference type="SAM" id="SignalP"/>
    </source>
</evidence>
<proteinExistence type="predicted"/>
<dbReference type="PANTHER" id="PTHR10009">
    <property type="entry name" value="PROTEIN YELLOW-RELATED"/>
    <property type="match status" value="1"/>
</dbReference>
<dbReference type="RefSeq" id="WP_208632872.1">
    <property type="nucleotide sequence ID" value="NZ_CP059319.1"/>
</dbReference>
<dbReference type="EMBL" id="CP059319">
    <property type="protein sequence ID" value="QTH21698.1"/>
    <property type="molecule type" value="Genomic_DNA"/>
</dbReference>
<dbReference type="GO" id="GO:0005576">
    <property type="term" value="C:extracellular region"/>
    <property type="evidence" value="ECO:0007669"/>
    <property type="project" value="UniProtKB-SubCell"/>
</dbReference>
<gene>
    <name evidence="4" type="ORF">HRJ34_25930</name>
</gene>
<protein>
    <recommendedName>
        <fullName evidence="6">Gluconolactonase</fullName>
    </recommendedName>
</protein>
<organism evidence="4 5">
    <name type="scientific">Rhizorhabdus wittichii</name>
    <dbReference type="NCBI Taxonomy" id="160791"/>
    <lineage>
        <taxon>Bacteria</taxon>
        <taxon>Pseudomonadati</taxon>
        <taxon>Pseudomonadota</taxon>
        <taxon>Alphaproteobacteria</taxon>
        <taxon>Sphingomonadales</taxon>
        <taxon>Sphingomonadaceae</taxon>
        <taxon>Rhizorhabdus</taxon>
    </lineage>
</organism>
<dbReference type="AlphaFoldDB" id="A0A975D2Y2"/>
<evidence type="ECO:0000313" key="5">
    <source>
        <dbReference type="Proteomes" id="UP000664914"/>
    </source>
</evidence>
<evidence type="ECO:0008006" key="6">
    <source>
        <dbReference type="Google" id="ProtNLM"/>
    </source>
</evidence>
<comment type="subcellular location">
    <subcellularLocation>
        <location evidence="1">Secreted</location>
    </subcellularLocation>
</comment>
<evidence type="ECO:0000256" key="2">
    <source>
        <dbReference type="ARBA" id="ARBA00022525"/>
    </source>
</evidence>
<keyword evidence="3" id="KW-0732">Signal</keyword>
<evidence type="ECO:0000313" key="4">
    <source>
        <dbReference type="EMBL" id="QTH21698.1"/>
    </source>
</evidence>
<reference evidence="4" key="1">
    <citation type="submission" date="2020-07" db="EMBL/GenBank/DDBJ databases">
        <authorList>
            <person name="Camacho E."/>
        </authorList>
    </citation>
    <scope>NUCLEOTIDE SEQUENCE</scope>
    <source>
        <strain evidence="4">MPO218</strain>
    </source>
</reference>
<dbReference type="InterPro" id="IPR017996">
    <property type="entry name" value="MRJP/yellow-related"/>
</dbReference>
<sequence>MPSRFRAATCLLAITVPIIAASAPIHVPVAPALETVKAFEDFKLIGIAVSRDGRIFASAPAATVGDRVIEVDARTSAVQSYPDETWRKPDADGRDPWFAPQALWIDDADDLWVLDSGRPTLPTSAPTGAPKLVRFDLGSNKAVRTYRFDGVVAPDDSLNDVRIDHRRGKAYLANVGRQGSLVILDLASGTSRQVLVGDRSTQADTSEPFLLGNEPAIPKGGQPMVVHADGLTLSPDAEWLYYRTLTDHNYWRIRTADLANDRLSDHQLAERTEFLGRGPVTGGIIMDAAGTLYGGDLEHGSIVALTVDPVSGRLRSRIFIEAPGKLVWPDGFAIAGGYLYVADARLSETVFENSLPRRGVPTIFRIKLPTGSKTR</sequence>
<feature type="chain" id="PRO_5037846015" description="Gluconolactonase" evidence="3">
    <location>
        <begin position="21"/>
        <end position="375"/>
    </location>
</feature>
<dbReference type="Gene3D" id="2.120.10.30">
    <property type="entry name" value="TolB, C-terminal domain"/>
    <property type="match status" value="1"/>
</dbReference>
<evidence type="ECO:0000256" key="1">
    <source>
        <dbReference type="ARBA" id="ARBA00004613"/>
    </source>
</evidence>
<dbReference type="SUPFAM" id="SSF63829">
    <property type="entry name" value="Calcium-dependent phosphotriesterase"/>
    <property type="match status" value="1"/>
</dbReference>
<name>A0A975D2Y2_9SPHN</name>
<reference evidence="4" key="2">
    <citation type="submission" date="2021-04" db="EMBL/GenBank/DDBJ databases">
        <title>Isolation and genomic analysis of the ibuprofen-degrading bacterium Sphingomonas strain MPO218.</title>
        <authorList>
            <person name="Aulestia M."/>
            <person name="Flores A."/>
            <person name="Mangas E.L."/>
            <person name="Perez-Pulido A.J."/>
            <person name="Santero E."/>
            <person name="Camacho E.M."/>
        </authorList>
    </citation>
    <scope>NUCLEOTIDE SEQUENCE</scope>
    <source>
        <strain evidence="4">MPO218</strain>
    </source>
</reference>
<feature type="signal peptide" evidence="3">
    <location>
        <begin position="1"/>
        <end position="20"/>
    </location>
</feature>
<dbReference type="Pfam" id="PF03022">
    <property type="entry name" value="MRJP"/>
    <property type="match status" value="1"/>
</dbReference>
<dbReference type="InterPro" id="IPR011042">
    <property type="entry name" value="6-blade_b-propeller_TolB-like"/>
</dbReference>
<keyword evidence="2" id="KW-0964">Secreted</keyword>
<dbReference type="PANTHER" id="PTHR10009:SF18">
    <property type="entry name" value="PROTEIN YELLOW-LIKE PROTEIN"/>
    <property type="match status" value="1"/>
</dbReference>
<accession>A0A975D2Y2</accession>
<dbReference type="Proteomes" id="UP000664914">
    <property type="component" value="Chromosome"/>
</dbReference>